<dbReference type="InterPro" id="IPR050445">
    <property type="entry name" value="Bact_polysacc_biosynth/exp"/>
</dbReference>
<feature type="domain" description="Polysaccharide chain length determinant N-terminal" evidence="8">
    <location>
        <begin position="18"/>
        <end position="73"/>
    </location>
</feature>
<evidence type="ECO:0000256" key="2">
    <source>
        <dbReference type="ARBA" id="ARBA00022475"/>
    </source>
</evidence>
<accession>A0ABT6YRP7</accession>
<gene>
    <name evidence="9" type="ORF">QM480_18010</name>
</gene>
<evidence type="ECO:0000256" key="5">
    <source>
        <dbReference type="ARBA" id="ARBA00023136"/>
    </source>
</evidence>
<evidence type="ECO:0000313" key="9">
    <source>
        <dbReference type="EMBL" id="MDI9866243.1"/>
    </source>
</evidence>
<reference evidence="9 10" key="1">
    <citation type="submission" date="2023-05" db="EMBL/GenBank/DDBJ databases">
        <title>Novel species of genus Flectobacillus isolated from stream in China.</title>
        <authorList>
            <person name="Lu H."/>
        </authorList>
    </citation>
    <scope>NUCLEOTIDE SEQUENCE [LARGE SCALE GENOMIC DNA]</scope>
    <source>
        <strain evidence="9 10">DC10W</strain>
    </source>
</reference>
<feature type="transmembrane region" description="Helical" evidence="7">
    <location>
        <begin position="34"/>
        <end position="57"/>
    </location>
</feature>
<keyword evidence="3 7" id="KW-0812">Transmembrane</keyword>
<name>A0ABT6YRP7_9BACT</name>
<evidence type="ECO:0000313" key="10">
    <source>
        <dbReference type="Proteomes" id="UP001236569"/>
    </source>
</evidence>
<feature type="coiled-coil region" evidence="6">
    <location>
        <begin position="229"/>
        <end position="256"/>
    </location>
</feature>
<keyword evidence="2" id="KW-1003">Cell membrane</keyword>
<proteinExistence type="predicted"/>
<evidence type="ECO:0000256" key="6">
    <source>
        <dbReference type="SAM" id="Coils"/>
    </source>
</evidence>
<evidence type="ECO:0000256" key="7">
    <source>
        <dbReference type="SAM" id="Phobius"/>
    </source>
</evidence>
<dbReference type="Proteomes" id="UP001236569">
    <property type="component" value="Unassembled WGS sequence"/>
</dbReference>
<comment type="caution">
    <text evidence="9">The sequence shown here is derived from an EMBL/GenBank/DDBJ whole genome shotgun (WGS) entry which is preliminary data.</text>
</comment>
<keyword evidence="5 7" id="KW-0472">Membrane</keyword>
<dbReference type="EMBL" id="JASHID010000015">
    <property type="protein sequence ID" value="MDI9866243.1"/>
    <property type="molecule type" value="Genomic_DNA"/>
</dbReference>
<evidence type="ECO:0000256" key="4">
    <source>
        <dbReference type="ARBA" id="ARBA00022989"/>
    </source>
</evidence>
<evidence type="ECO:0000256" key="3">
    <source>
        <dbReference type="ARBA" id="ARBA00022692"/>
    </source>
</evidence>
<keyword evidence="10" id="KW-1185">Reference proteome</keyword>
<evidence type="ECO:0000256" key="1">
    <source>
        <dbReference type="ARBA" id="ARBA00004651"/>
    </source>
</evidence>
<dbReference type="PANTHER" id="PTHR32309:SF13">
    <property type="entry name" value="FERRIC ENTEROBACTIN TRANSPORT PROTEIN FEPE"/>
    <property type="match status" value="1"/>
</dbReference>
<dbReference type="RefSeq" id="WP_283371087.1">
    <property type="nucleotide sequence ID" value="NZ_JASHID010000015.1"/>
</dbReference>
<comment type="subcellular location">
    <subcellularLocation>
        <location evidence="1">Cell membrane</location>
        <topology evidence="1">Multi-pass membrane protein</topology>
    </subcellularLocation>
</comment>
<dbReference type="Pfam" id="PF02706">
    <property type="entry name" value="Wzz"/>
    <property type="match status" value="1"/>
</dbReference>
<protein>
    <submittedName>
        <fullName evidence="9">Wzz/FepE/Etk N-terminal domain-containing protein</fullName>
    </submittedName>
</protein>
<dbReference type="InterPro" id="IPR003856">
    <property type="entry name" value="LPS_length_determ_N"/>
</dbReference>
<dbReference type="PANTHER" id="PTHR32309">
    <property type="entry name" value="TYROSINE-PROTEIN KINASE"/>
    <property type="match status" value="1"/>
</dbReference>
<feature type="transmembrane region" description="Helical" evidence="7">
    <location>
        <begin position="330"/>
        <end position="352"/>
    </location>
</feature>
<sequence>MHRIHSFLHLDTNKNHITISIKDLISGLVQGKRFILLMSLSFGILGAIYAISLPNLYTSEVKILPEIDTKNIESLDKFKSLAGLAGIDLDNLNSTEAIRPDLYPPILQSTPFLLSTFKTPVLVAKTQQKTTLFEYLNGLRKQKLSYRIFGESTSDAIQISATQTPENSLLLSKQEAVILKDLRENITASLDKKSGVISINAKMPDPLVATIVVKYAQDYLNQYVKKYRLEKIQKEVVFLEKRVDEAQQRYQIALQRYSAFQDSHRGLFLNTSRQQEQKLQQESELAFSLFSELSKKLEESRVKVQHDTPVFQILEPAQVPLKKSEPKRTVMVFAFMILGGMIACLTLMIRYFRVSKLFF</sequence>
<evidence type="ECO:0000259" key="8">
    <source>
        <dbReference type="Pfam" id="PF02706"/>
    </source>
</evidence>
<keyword evidence="6" id="KW-0175">Coiled coil</keyword>
<keyword evidence="4 7" id="KW-1133">Transmembrane helix</keyword>
<organism evidence="9 10">
    <name type="scientific">Flectobacillus longus</name>
    <dbReference type="NCBI Taxonomy" id="2984207"/>
    <lineage>
        <taxon>Bacteria</taxon>
        <taxon>Pseudomonadati</taxon>
        <taxon>Bacteroidota</taxon>
        <taxon>Cytophagia</taxon>
        <taxon>Cytophagales</taxon>
        <taxon>Flectobacillaceae</taxon>
        <taxon>Flectobacillus</taxon>
    </lineage>
</organism>